<keyword evidence="4" id="KW-1003">Cell membrane</keyword>
<evidence type="ECO:0000313" key="12">
    <source>
        <dbReference type="Proteomes" id="UP000077469"/>
    </source>
</evidence>
<evidence type="ECO:0000256" key="5">
    <source>
        <dbReference type="ARBA" id="ARBA00022692"/>
    </source>
</evidence>
<dbReference type="Pfam" id="PF01554">
    <property type="entry name" value="MatE"/>
    <property type="match status" value="2"/>
</dbReference>
<evidence type="ECO:0000256" key="7">
    <source>
        <dbReference type="ARBA" id="ARBA00023065"/>
    </source>
</evidence>
<dbReference type="GO" id="GO:0005886">
    <property type="term" value="C:plasma membrane"/>
    <property type="evidence" value="ECO:0007669"/>
    <property type="project" value="UniProtKB-SubCell"/>
</dbReference>
<dbReference type="Proteomes" id="UP000077469">
    <property type="component" value="Chromosome"/>
</dbReference>
<feature type="transmembrane region" description="Helical" evidence="10">
    <location>
        <begin position="202"/>
        <end position="224"/>
    </location>
</feature>
<feature type="transmembrane region" description="Helical" evidence="10">
    <location>
        <begin position="323"/>
        <end position="345"/>
    </location>
</feature>
<evidence type="ECO:0000313" key="11">
    <source>
        <dbReference type="EMBL" id="AJC73081.1"/>
    </source>
</evidence>
<keyword evidence="7" id="KW-0406">Ion transport</keyword>
<keyword evidence="2" id="KW-0813">Transport</keyword>
<dbReference type="RefSeq" id="WP_031503412.1">
    <property type="nucleotide sequence ID" value="NC_022795.1"/>
</dbReference>
<keyword evidence="8 10" id="KW-0472">Membrane</keyword>
<dbReference type="InterPro" id="IPR002528">
    <property type="entry name" value="MATE_fam"/>
</dbReference>
<feature type="transmembrane region" description="Helical" evidence="10">
    <location>
        <begin position="99"/>
        <end position="120"/>
    </location>
</feature>
<evidence type="ECO:0000256" key="9">
    <source>
        <dbReference type="ARBA" id="ARBA00031636"/>
    </source>
</evidence>
<dbReference type="CDD" id="cd13137">
    <property type="entry name" value="MATE_NorM_like"/>
    <property type="match status" value="1"/>
</dbReference>
<sequence>MKYSLLKHSVRGSELRFISKQLLKLAIPSMAENLLQMLFGMVDTAFLGHLSWQAMSGAGLANQLIFVFQVVVVAAAVGVNVIVSNATGVGNKHKASGSLWNGVHLCLLWSAALMILAPFSSNFLKIFGNVDSVVFDYASTYLKTILFGMPSMAMMAVLGAALRGSGDTKTPMFVTGIANSLNVFLDYAMIYGKFGFPRMEVFGAALATVISRFVGSFMLLLAIMKNPHLNEDVRRAIKLDLANFRDIVSVGLPAAGENFMFSSGLLIFASILLASGPMAYAGHRIGISIESLSFMPGWGISVAVTTLAGQYNGRRRLDKVTAVARQGFIIAALIQVSVGVFIFLFPELLINLFTNQAEILQLAKIPVRLVGLFQIFLALESSMNGVLRATGNTTFGMIVSTVSMWAIRLPLAYLFSVKLGLGLLGAWLGMMIDMSFRSVVKLLFYMSGSWEKMAMKVSSKVTHVGGSDLS</sequence>
<dbReference type="NCBIfam" id="TIGR00797">
    <property type="entry name" value="matE"/>
    <property type="match status" value="1"/>
</dbReference>
<reference evidence="11 12" key="1">
    <citation type="submission" date="2014-01" db="EMBL/GenBank/DDBJ databases">
        <title>Genome sequencing of Thermotog hypogea.</title>
        <authorList>
            <person name="Zhang X."/>
            <person name="Alvare G."/>
            <person name="Fristensky B."/>
            <person name="Chen L."/>
            <person name="Suen T."/>
            <person name="Chen Q."/>
            <person name="Ma K."/>
        </authorList>
    </citation>
    <scope>NUCLEOTIDE SEQUENCE [LARGE SCALE GENOMIC DNA]</scope>
    <source>
        <strain evidence="11 12">DSM 11164</strain>
    </source>
</reference>
<keyword evidence="5 10" id="KW-0812">Transmembrane</keyword>
<dbReference type="PaxDb" id="1123384-AJ81_01425"/>
<name>A0A0X1KPB1_9THEM</name>
<feature type="transmembrane region" description="Helical" evidence="10">
    <location>
        <begin position="64"/>
        <end position="87"/>
    </location>
</feature>
<organism evidence="11 12">
    <name type="scientific">Pseudothermotoga hypogea DSM 11164 = NBRC 106472</name>
    <dbReference type="NCBI Taxonomy" id="1123384"/>
    <lineage>
        <taxon>Bacteria</taxon>
        <taxon>Thermotogati</taxon>
        <taxon>Thermotogota</taxon>
        <taxon>Thermotogae</taxon>
        <taxon>Thermotogales</taxon>
        <taxon>Thermotogaceae</taxon>
        <taxon>Pseudothermotoga</taxon>
    </lineage>
</organism>
<keyword evidence="12" id="KW-1185">Reference proteome</keyword>
<dbReference type="InterPro" id="IPR050222">
    <property type="entry name" value="MATE_MdtK"/>
</dbReference>
<dbReference type="OrthoDB" id="9776324at2"/>
<dbReference type="GO" id="GO:0006811">
    <property type="term" value="P:monoatomic ion transport"/>
    <property type="evidence" value="ECO:0007669"/>
    <property type="project" value="UniProtKB-KW"/>
</dbReference>
<comment type="subcellular location">
    <subcellularLocation>
        <location evidence="1">Cell membrane</location>
        <topology evidence="1">Multi-pass membrane protein</topology>
    </subcellularLocation>
</comment>
<dbReference type="GO" id="GO:0015297">
    <property type="term" value="F:antiporter activity"/>
    <property type="evidence" value="ECO:0007669"/>
    <property type="project" value="UniProtKB-KW"/>
</dbReference>
<dbReference type="STRING" id="1123384.AJ81_01425"/>
<dbReference type="GO" id="GO:0042910">
    <property type="term" value="F:xenobiotic transmembrane transporter activity"/>
    <property type="evidence" value="ECO:0007669"/>
    <property type="project" value="InterPro"/>
</dbReference>
<evidence type="ECO:0000256" key="4">
    <source>
        <dbReference type="ARBA" id="ARBA00022475"/>
    </source>
</evidence>
<protein>
    <recommendedName>
        <fullName evidence="9">Multidrug-efflux transporter</fullName>
    </recommendedName>
</protein>
<dbReference type="AlphaFoldDB" id="A0A0X1KPB1"/>
<evidence type="ECO:0000256" key="1">
    <source>
        <dbReference type="ARBA" id="ARBA00004651"/>
    </source>
</evidence>
<evidence type="ECO:0000256" key="2">
    <source>
        <dbReference type="ARBA" id="ARBA00022448"/>
    </source>
</evidence>
<dbReference type="EMBL" id="CP007141">
    <property type="protein sequence ID" value="AJC73081.1"/>
    <property type="molecule type" value="Genomic_DNA"/>
</dbReference>
<dbReference type="KEGG" id="phy:AJ81_01425"/>
<keyword evidence="3" id="KW-0050">Antiport</keyword>
<dbReference type="PIRSF" id="PIRSF006603">
    <property type="entry name" value="DinF"/>
    <property type="match status" value="1"/>
</dbReference>
<feature type="transmembrane region" description="Helical" evidence="10">
    <location>
        <begin position="365"/>
        <end position="383"/>
    </location>
</feature>
<feature type="transmembrane region" description="Helical" evidence="10">
    <location>
        <begin position="259"/>
        <end position="280"/>
    </location>
</feature>
<feature type="transmembrane region" description="Helical" evidence="10">
    <location>
        <begin position="172"/>
        <end position="190"/>
    </location>
</feature>
<feature type="transmembrane region" description="Helical" evidence="10">
    <location>
        <begin position="292"/>
        <end position="311"/>
    </location>
</feature>
<evidence type="ECO:0000256" key="6">
    <source>
        <dbReference type="ARBA" id="ARBA00022989"/>
    </source>
</evidence>
<proteinExistence type="predicted"/>
<evidence type="ECO:0000256" key="3">
    <source>
        <dbReference type="ARBA" id="ARBA00022449"/>
    </source>
</evidence>
<dbReference type="PANTHER" id="PTHR43298:SF2">
    <property type="entry name" value="FMN_FAD EXPORTER YEEO-RELATED"/>
    <property type="match status" value="1"/>
</dbReference>
<dbReference type="PATRIC" id="fig|1123384.7.peg.285"/>
<accession>A0A0X1KPB1</accession>
<evidence type="ECO:0000256" key="8">
    <source>
        <dbReference type="ARBA" id="ARBA00023136"/>
    </source>
</evidence>
<evidence type="ECO:0000256" key="10">
    <source>
        <dbReference type="SAM" id="Phobius"/>
    </source>
</evidence>
<keyword evidence="6 10" id="KW-1133">Transmembrane helix</keyword>
<feature type="transmembrane region" description="Helical" evidence="10">
    <location>
        <begin position="140"/>
        <end position="160"/>
    </location>
</feature>
<dbReference type="PANTHER" id="PTHR43298">
    <property type="entry name" value="MULTIDRUG RESISTANCE PROTEIN NORM-RELATED"/>
    <property type="match status" value="1"/>
</dbReference>
<dbReference type="InterPro" id="IPR048279">
    <property type="entry name" value="MdtK-like"/>
</dbReference>
<gene>
    <name evidence="11" type="ORF">AJ81_01425</name>
</gene>